<accession>Q08MI3</accession>
<comment type="caution">
    <text evidence="2">The sequence shown here is derived from an EMBL/GenBank/DDBJ whole genome shotgun (WGS) entry which is preliminary data.</text>
</comment>
<feature type="region of interest" description="Disordered" evidence="1">
    <location>
        <begin position="612"/>
        <end position="675"/>
    </location>
</feature>
<feature type="compositionally biased region" description="Basic residues" evidence="1">
    <location>
        <begin position="633"/>
        <end position="647"/>
    </location>
</feature>
<feature type="non-terminal residue" evidence="2">
    <location>
        <position position="1"/>
    </location>
</feature>
<organism evidence="2 3">
    <name type="scientific">Stigmatella aurantiaca (strain DW4/3-1)</name>
    <dbReference type="NCBI Taxonomy" id="378806"/>
    <lineage>
        <taxon>Bacteria</taxon>
        <taxon>Pseudomonadati</taxon>
        <taxon>Myxococcota</taxon>
        <taxon>Myxococcia</taxon>
        <taxon>Myxococcales</taxon>
        <taxon>Cystobacterineae</taxon>
        <taxon>Archangiaceae</taxon>
        <taxon>Stigmatella</taxon>
    </lineage>
</organism>
<dbReference type="AlphaFoldDB" id="Q08MI3"/>
<evidence type="ECO:0000313" key="2">
    <source>
        <dbReference type="EMBL" id="EAU61692.1"/>
    </source>
</evidence>
<evidence type="ECO:0000256" key="1">
    <source>
        <dbReference type="SAM" id="MobiDB-lite"/>
    </source>
</evidence>
<dbReference type="Proteomes" id="UP000032702">
    <property type="component" value="Unassembled WGS sequence"/>
</dbReference>
<gene>
    <name evidence="2" type="ORF">STIAU_2889</name>
</gene>
<proteinExistence type="predicted"/>
<reference evidence="2 3" key="1">
    <citation type="submission" date="2006-04" db="EMBL/GenBank/DDBJ databases">
        <authorList>
            <person name="Nierman W.C."/>
        </authorList>
    </citation>
    <scope>NUCLEOTIDE SEQUENCE [LARGE SCALE GENOMIC DNA]</scope>
    <source>
        <strain evidence="2 3">DW4/3-1</strain>
    </source>
</reference>
<sequence>AGGHVRLLQEANLQPLLRRLGQLLRRALHEGERLLQFAREQLGPERPVQSLRVARPVQEVARVAGHPRHRQRLAVLAGHHRLAPPAQRGDVRIEDFLERHPALVRGDAVGADLRAGQVRARRGPIQADAAQLPLVLLLSALHREEVDPVRARPEVRLLTVLREPARRAAVLAHHVEPRVPAVEPRQQVSAPGGAVDDGAAIRRERRLQVEPRLRAHHLALAPTGGHHAHGAELVVVPRGVNDGLAVPRERRVHLEVLRLLRQPARKAIGQLARIKVSERLVHHPVPLGRHLHPPQHLHREALGDHGLRLRGVHACEQGPGALHVKGNGRHALAGHVDAVQLSLRPEDERLAVRRPGHRRVHAMDGPRLLHVAVEPIEQRALGPRDQVRGEQHALAAHPPHEGQRLAVRRGRGPHRAARTGDEGLQLLRLQVQPLDDVNLPVRILVVLEHLARGGVLAEVEEAAIRGERGLARILLIIGPLGELDALAARAVVEPHLARAQRAPGGEVLARHEVLAVRRPGGAVEQAEGLLRHGARVRAIPLHDPQVVAATPVAREGDGGAIRAVAGLHVPGGPRGEGLRLAAGDGQRVEVPQQVEDELVPLGAHVHAHPGALGDIEGHLGGGEAGRVDVPGGRRGRGRRGRGSRGRRLGPSGGHASAGEKHAAQQHSESFHVASWESSGGGILKDVARTFETNDTPRGGGGSVLAQQVQRTGPVVADQQGAVRKDGHVHRPAPDLVVGPHPAFDEGPLPGGLARGRIPAKVRDLVTHALGVIPRAVIRHHQARRVGLREGRPLEEEQPQRRRVRLDALIDAVHLSAVHAASAVEVVVAIEGHLLHAARRVRVGIAERPAITAPLAHPREGLGRVVVHVLGQDLAVLAGAIIVGIGNVVAPVHRHPELVRARLEGQTLGVAQPSGEELSPRPIRRVAVDRGALGRALRVGEARVAGGGDGDVEPSLSLFSHVPTPDRLCGTEAFRSQVTRGF</sequence>
<evidence type="ECO:0000313" key="3">
    <source>
        <dbReference type="Proteomes" id="UP000032702"/>
    </source>
</evidence>
<protein>
    <submittedName>
        <fullName evidence="2">Uncharacterized protein</fullName>
    </submittedName>
</protein>
<dbReference type="EMBL" id="AAMD01000361">
    <property type="protein sequence ID" value="EAU61692.1"/>
    <property type="molecule type" value="Genomic_DNA"/>
</dbReference>
<feature type="region of interest" description="Disordered" evidence="1">
    <location>
        <begin position="720"/>
        <end position="740"/>
    </location>
</feature>
<name>Q08MI3_STIAD</name>